<feature type="compositionally biased region" description="Basic and acidic residues" evidence="1">
    <location>
        <begin position="10"/>
        <end position="28"/>
    </location>
</feature>
<reference evidence="2" key="2">
    <citation type="submission" date="2020-09" db="EMBL/GenBank/DDBJ databases">
        <authorList>
            <person name="Sun Q."/>
            <person name="Sedlacek I."/>
        </authorList>
    </citation>
    <scope>NUCLEOTIDE SEQUENCE</scope>
    <source>
        <strain evidence="2">CCM 7217</strain>
    </source>
</reference>
<evidence type="ECO:0000313" key="3">
    <source>
        <dbReference type="Proteomes" id="UP000646833"/>
    </source>
</evidence>
<gene>
    <name evidence="2" type="ORF">GCM10007209_09470</name>
</gene>
<dbReference type="Proteomes" id="UP000646833">
    <property type="component" value="Unassembled WGS sequence"/>
</dbReference>
<name>A0A830DPW0_9EURY</name>
<evidence type="ECO:0000313" key="2">
    <source>
        <dbReference type="EMBL" id="GGC49914.1"/>
    </source>
</evidence>
<proteinExistence type="predicted"/>
<reference evidence="2" key="1">
    <citation type="journal article" date="2014" name="Int. J. Syst. Evol. Microbiol.">
        <title>Complete genome sequence of Corynebacterium casei LMG S-19264T (=DSM 44701T), isolated from a smear-ripened cheese.</title>
        <authorList>
            <consortium name="US DOE Joint Genome Institute (JGI-PGF)"/>
            <person name="Walter F."/>
            <person name="Albersmeier A."/>
            <person name="Kalinowski J."/>
            <person name="Ruckert C."/>
        </authorList>
    </citation>
    <scope>NUCLEOTIDE SEQUENCE</scope>
    <source>
        <strain evidence="2">CCM 7217</strain>
    </source>
</reference>
<comment type="caution">
    <text evidence="2">The sequence shown here is derived from an EMBL/GenBank/DDBJ whole genome shotgun (WGS) entry which is preliminary data.</text>
</comment>
<dbReference type="AlphaFoldDB" id="A0A830DPW0"/>
<accession>A0A830DPW0</accession>
<dbReference type="RefSeq" id="WP_188423322.1">
    <property type="nucleotide sequence ID" value="NZ_BMCI01000002.1"/>
</dbReference>
<dbReference type="EMBL" id="BMCI01000002">
    <property type="protein sequence ID" value="GGC49914.1"/>
    <property type="molecule type" value="Genomic_DNA"/>
</dbReference>
<feature type="compositionally biased region" description="Acidic residues" evidence="1">
    <location>
        <begin position="29"/>
        <end position="56"/>
    </location>
</feature>
<sequence length="120" mass="13571">MSDDTEDERPDFIRTNHEDQYPDDARDALDDEDEPDEPGNELGTEGDEGWEEDMDTSYDVPDRSTISPEELIEARPGTLVCHECEEEMHIKTGSSSHDCECGHSWRVICVPAGVMDETRP</sequence>
<feature type="region of interest" description="Disordered" evidence="1">
    <location>
        <begin position="1"/>
        <end position="71"/>
    </location>
</feature>
<protein>
    <submittedName>
        <fullName evidence="2">Uncharacterized protein</fullName>
    </submittedName>
</protein>
<organism evidence="2 3">
    <name type="scientific">Haloferax sulfurifontis</name>
    <dbReference type="NCBI Taxonomy" id="255616"/>
    <lineage>
        <taxon>Archaea</taxon>
        <taxon>Methanobacteriati</taxon>
        <taxon>Methanobacteriota</taxon>
        <taxon>Stenosarchaea group</taxon>
        <taxon>Halobacteria</taxon>
        <taxon>Halobacteriales</taxon>
        <taxon>Haloferacaceae</taxon>
        <taxon>Haloferax</taxon>
    </lineage>
</organism>
<evidence type="ECO:0000256" key="1">
    <source>
        <dbReference type="SAM" id="MobiDB-lite"/>
    </source>
</evidence>